<dbReference type="GO" id="GO:0003723">
    <property type="term" value="F:RNA binding"/>
    <property type="evidence" value="ECO:0007669"/>
    <property type="project" value="InterPro"/>
</dbReference>
<protein>
    <recommendedName>
        <fullName evidence="1">TROVE domain-containing protein</fullName>
    </recommendedName>
</protein>
<dbReference type="SUPFAM" id="SSF140864">
    <property type="entry name" value="TROVE domain-like"/>
    <property type="match status" value="1"/>
</dbReference>
<dbReference type="RefSeq" id="WP_252587213.1">
    <property type="nucleotide sequence ID" value="NZ_JAMWYS010000028.1"/>
</dbReference>
<dbReference type="InterPro" id="IPR037214">
    <property type="entry name" value="TROVE_dom_sf"/>
</dbReference>
<accession>A0A9X2JCN6</accession>
<dbReference type="PROSITE" id="PS50988">
    <property type="entry name" value="TROVE"/>
    <property type="match status" value="1"/>
</dbReference>
<dbReference type="Proteomes" id="UP001155182">
    <property type="component" value="Unassembled WGS sequence"/>
</dbReference>
<feature type="domain" description="TROVE" evidence="1">
    <location>
        <begin position="1"/>
        <end position="129"/>
    </location>
</feature>
<reference evidence="2" key="1">
    <citation type="submission" date="2022-06" db="EMBL/GenBank/DDBJ databases">
        <title>Solitalea sp. MAHUQ-68 isolated from rhizospheric soil.</title>
        <authorList>
            <person name="Huq M.A."/>
        </authorList>
    </citation>
    <scope>NUCLEOTIDE SEQUENCE</scope>
    <source>
        <strain evidence="2">MAHUQ-68</strain>
    </source>
</reference>
<dbReference type="AlphaFoldDB" id="A0A9X2JCN6"/>
<gene>
    <name evidence="2" type="ORF">NF867_07585</name>
</gene>
<name>A0A9X2JCN6_9SPHI</name>
<evidence type="ECO:0000313" key="2">
    <source>
        <dbReference type="EMBL" id="MCO4292719.1"/>
    </source>
</evidence>
<comment type="caution">
    <text evidence="2">The sequence shown here is derived from an EMBL/GenBank/DDBJ whole genome shotgun (WGS) entry which is preliminary data.</text>
</comment>
<evidence type="ECO:0000259" key="1">
    <source>
        <dbReference type="PROSITE" id="PS50988"/>
    </source>
</evidence>
<keyword evidence="3" id="KW-1185">Reference proteome</keyword>
<dbReference type="EMBL" id="JAMWYS010000028">
    <property type="protein sequence ID" value="MCO4292719.1"/>
    <property type="molecule type" value="Genomic_DNA"/>
</dbReference>
<evidence type="ECO:0000313" key="3">
    <source>
        <dbReference type="Proteomes" id="UP001155182"/>
    </source>
</evidence>
<dbReference type="InterPro" id="IPR008858">
    <property type="entry name" value="TROVE_dom"/>
</dbReference>
<proteinExistence type="predicted"/>
<sequence length="129" mass="14915">MELYSRVVTATLEDTFYEAKDNRAGLIRDLIKNVNAEFVGKLAIYTREKMHLRSIPLVLAVEMAKQNSGNTLTGKVVERIIQRADELTEMLSCYQMANIKPGAKKLNKLSWFYDRTWFYCARKRGGIIY</sequence>
<organism evidence="2 3">
    <name type="scientific">Solitalea agri</name>
    <dbReference type="NCBI Taxonomy" id="2953739"/>
    <lineage>
        <taxon>Bacteria</taxon>
        <taxon>Pseudomonadati</taxon>
        <taxon>Bacteroidota</taxon>
        <taxon>Sphingobacteriia</taxon>
        <taxon>Sphingobacteriales</taxon>
        <taxon>Sphingobacteriaceae</taxon>
        <taxon>Solitalea</taxon>
    </lineage>
</organism>